<dbReference type="PANTHER" id="PTHR38020">
    <property type="entry name" value="UROPORPHYRINOGEN-III SYNTHASE"/>
    <property type="match status" value="1"/>
</dbReference>
<dbReference type="Gene3D" id="3.40.50.10090">
    <property type="match status" value="1"/>
</dbReference>
<accession>D8QTI7</accession>
<evidence type="ECO:0000259" key="2">
    <source>
        <dbReference type="Pfam" id="PF02602"/>
    </source>
</evidence>
<sequence length="262" mass="27944">MEMQRCSRPWATPGIASGIHGTRQLRAPPGASTRQGGSRHSLVPHHSRGAHATHPIQSGIASIAHALGEVRLSGCAELVVGALGKDAELIQELDLFKEHREQQRLTVVVPRVATPDALVEELGDGAGRRLLCPVPYACGGLSEPDVVPNFVAALQRHGWDVERLDAYATSWTGSASVTPLLAGAVDALVFTSTAEVEGLLMALHAHHLTIASLWPCVLVAFGPVTARGAKRLGVDVDVVGHRFNSFTDLADLLVSHFRKRLD</sequence>
<reference evidence="3 4" key="1">
    <citation type="journal article" date="2011" name="Science">
        <title>The Selaginella genome identifies genetic changes associated with the evolution of vascular plants.</title>
        <authorList>
            <person name="Banks J.A."/>
            <person name="Nishiyama T."/>
            <person name="Hasebe M."/>
            <person name="Bowman J.L."/>
            <person name="Gribskov M."/>
            <person name="dePamphilis C."/>
            <person name="Albert V.A."/>
            <person name="Aono N."/>
            <person name="Aoyama T."/>
            <person name="Ambrose B.A."/>
            <person name="Ashton N.W."/>
            <person name="Axtell M.J."/>
            <person name="Barker E."/>
            <person name="Barker M.S."/>
            <person name="Bennetzen J.L."/>
            <person name="Bonawitz N.D."/>
            <person name="Chapple C."/>
            <person name="Cheng C."/>
            <person name="Correa L.G."/>
            <person name="Dacre M."/>
            <person name="DeBarry J."/>
            <person name="Dreyer I."/>
            <person name="Elias M."/>
            <person name="Engstrom E.M."/>
            <person name="Estelle M."/>
            <person name="Feng L."/>
            <person name="Finet C."/>
            <person name="Floyd S.K."/>
            <person name="Frommer W.B."/>
            <person name="Fujita T."/>
            <person name="Gramzow L."/>
            <person name="Gutensohn M."/>
            <person name="Harholt J."/>
            <person name="Hattori M."/>
            <person name="Heyl A."/>
            <person name="Hirai T."/>
            <person name="Hiwatashi Y."/>
            <person name="Ishikawa M."/>
            <person name="Iwata M."/>
            <person name="Karol K.G."/>
            <person name="Koehler B."/>
            <person name="Kolukisaoglu U."/>
            <person name="Kubo M."/>
            <person name="Kurata T."/>
            <person name="Lalonde S."/>
            <person name="Li K."/>
            <person name="Li Y."/>
            <person name="Litt A."/>
            <person name="Lyons E."/>
            <person name="Manning G."/>
            <person name="Maruyama T."/>
            <person name="Michael T.P."/>
            <person name="Mikami K."/>
            <person name="Miyazaki S."/>
            <person name="Morinaga S."/>
            <person name="Murata T."/>
            <person name="Mueller-Roeber B."/>
            <person name="Nelson D.R."/>
            <person name="Obara M."/>
            <person name="Oguri Y."/>
            <person name="Olmstead R.G."/>
            <person name="Onodera N."/>
            <person name="Petersen B.L."/>
            <person name="Pils B."/>
            <person name="Prigge M."/>
            <person name="Rensing S.A."/>
            <person name="Riano-Pachon D.M."/>
            <person name="Roberts A.W."/>
            <person name="Sato Y."/>
            <person name="Scheller H.V."/>
            <person name="Schulz B."/>
            <person name="Schulz C."/>
            <person name="Shakirov E.V."/>
            <person name="Shibagaki N."/>
            <person name="Shinohara N."/>
            <person name="Shippen D.E."/>
            <person name="Soerensen I."/>
            <person name="Sotooka R."/>
            <person name="Sugimoto N."/>
            <person name="Sugita M."/>
            <person name="Sumikawa N."/>
            <person name="Tanurdzic M."/>
            <person name="Theissen G."/>
            <person name="Ulvskov P."/>
            <person name="Wakazuki S."/>
            <person name="Weng J.K."/>
            <person name="Willats W.W."/>
            <person name="Wipf D."/>
            <person name="Wolf P.G."/>
            <person name="Yang L."/>
            <person name="Zimmer A.D."/>
            <person name="Zhu Q."/>
            <person name="Mitros T."/>
            <person name="Hellsten U."/>
            <person name="Loque D."/>
            <person name="Otillar R."/>
            <person name="Salamov A."/>
            <person name="Schmutz J."/>
            <person name="Shapiro H."/>
            <person name="Lindquist E."/>
            <person name="Lucas S."/>
            <person name="Rokhsar D."/>
            <person name="Grigoriev I.V."/>
        </authorList>
    </citation>
    <scope>NUCLEOTIDE SEQUENCE [LARGE SCALE GENOMIC DNA]</scope>
</reference>
<dbReference type="Gramene" id="EFJ37122">
    <property type="protein sequence ID" value="EFJ37122"/>
    <property type="gene ID" value="SELMODRAFT_403240"/>
</dbReference>
<protein>
    <recommendedName>
        <fullName evidence="2">Tetrapyrrole biosynthesis uroporphyrinogen III synthase domain-containing protein</fullName>
    </recommendedName>
</protein>
<dbReference type="SUPFAM" id="SSF69618">
    <property type="entry name" value="HemD-like"/>
    <property type="match status" value="1"/>
</dbReference>
<dbReference type="UniPathway" id="UPA00251">
    <property type="reaction ID" value="UER00320"/>
</dbReference>
<feature type="compositionally biased region" description="Basic residues" evidence="1">
    <location>
        <begin position="42"/>
        <end position="51"/>
    </location>
</feature>
<dbReference type="KEGG" id="smo:SELMODRAFT_403240"/>
<name>D8QTI7_SELML</name>
<dbReference type="InterPro" id="IPR003754">
    <property type="entry name" value="4pyrrol_synth_uPrphyn_synth"/>
</dbReference>
<dbReference type="InParanoid" id="D8QTI7"/>
<feature type="domain" description="Tetrapyrrole biosynthesis uroporphyrinogen III synthase" evidence="2">
    <location>
        <begin position="104"/>
        <end position="243"/>
    </location>
</feature>
<evidence type="ECO:0000256" key="1">
    <source>
        <dbReference type="SAM" id="MobiDB-lite"/>
    </source>
</evidence>
<evidence type="ECO:0000313" key="3">
    <source>
        <dbReference type="EMBL" id="EFJ37122.1"/>
    </source>
</evidence>
<evidence type="ECO:0000313" key="4">
    <source>
        <dbReference type="Proteomes" id="UP000001514"/>
    </source>
</evidence>
<feature type="region of interest" description="Disordered" evidence="1">
    <location>
        <begin position="1"/>
        <end position="51"/>
    </location>
</feature>
<keyword evidence="4" id="KW-1185">Reference proteome</keyword>
<dbReference type="HOGENOM" id="CLU_011276_9_3_1"/>
<dbReference type="Proteomes" id="UP000001514">
    <property type="component" value="Unassembled WGS sequence"/>
</dbReference>
<dbReference type="AlphaFoldDB" id="D8QTI7"/>
<dbReference type="EMBL" id="GL377566">
    <property type="protein sequence ID" value="EFJ37122.1"/>
    <property type="molecule type" value="Genomic_DNA"/>
</dbReference>
<gene>
    <name evidence="3" type="ORF">SELMODRAFT_403240</name>
</gene>
<proteinExistence type="predicted"/>
<dbReference type="InterPro" id="IPR036108">
    <property type="entry name" value="4pyrrol_syn_uPrphyn_synt_sf"/>
</dbReference>
<dbReference type="GO" id="GO:0004852">
    <property type="term" value="F:uroporphyrinogen-III synthase activity"/>
    <property type="evidence" value="ECO:0007669"/>
    <property type="project" value="InterPro"/>
</dbReference>
<dbReference type="GO" id="GO:0006782">
    <property type="term" value="P:protoporphyrinogen IX biosynthetic process"/>
    <property type="evidence" value="ECO:0007669"/>
    <property type="project" value="UniProtKB-UniPathway"/>
</dbReference>
<dbReference type="STRING" id="88036.D8QTI7"/>
<dbReference type="eggNOG" id="ENOG502R09W">
    <property type="taxonomic scope" value="Eukaryota"/>
</dbReference>
<organism evidence="4">
    <name type="scientific">Selaginella moellendorffii</name>
    <name type="common">Spikemoss</name>
    <dbReference type="NCBI Taxonomy" id="88036"/>
    <lineage>
        <taxon>Eukaryota</taxon>
        <taxon>Viridiplantae</taxon>
        <taxon>Streptophyta</taxon>
        <taxon>Embryophyta</taxon>
        <taxon>Tracheophyta</taxon>
        <taxon>Lycopodiopsida</taxon>
        <taxon>Selaginellales</taxon>
        <taxon>Selaginellaceae</taxon>
        <taxon>Selaginella</taxon>
    </lineage>
</organism>
<dbReference type="Pfam" id="PF02602">
    <property type="entry name" value="HEM4"/>
    <property type="match status" value="1"/>
</dbReference>
<dbReference type="PANTHER" id="PTHR38020:SF1">
    <property type="entry name" value="UROPORPHYRINOGEN-III SYNTHASE"/>
    <property type="match status" value="1"/>
</dbReference>